<dbReference type="Gene3D" id="1.25.40.10">
    <property type="entry name" value="Tetratricopeptide repeat domain"/>
    <property type="match status" value="1"/>
</dbReference>
<dbReference type="Proteomes" id="UP000503447">
    <property type="component" value="Chromosome"/>
</dbReference>
<proteinExistence type="predicted"/>
<evidence type="ECO:0000313" key="1">
    <source>
        <dbReference type="EMBL" id="QJX00845.1"/>
    </source>
</evidence>
<sequence>MTAADCICRAATEKLDDDDFAGALALARAGLVKHEHHAGLHQVYGLAAYHLGDAREALGGLEGASALAPLAPVSQLALADLYMGAGKRKSAAAGLSFLTEPGRCPTALLPDLARLLGKFGAYRSAFKVCRRLVWVRSWYHPAHYGMAHYLAKLNAPPARVIRHLRTAVALAPGAVPYRLALAGALATARRPAEACAVVRSVPAGAVSCPACLKRLLSAAEAANDGELVQRFRDRLRDVVQHRCDAADDCFDV</sequence>
<dbReference type="EMBL" id="CP053452">
    <property type="protein sequence ID" value="QJX00845.1"/>
    <property type="molecule type" value="Genomic_DNA"/>
</dbReference>
<dbReference type="SUPFAM" id="SSF48452">
    <property type="entry name" value="TPR-like"/>
    <property type="match status" value="1"/>
</dbReference>
<dbReference type="RefSeq" id="WP_171475510.1">
    <property type="nucleotide sequence ID" value="NZ_CP053452.2"/>
</dbReference>
<dbReference type="AlphaFoldDB" id="A0A6M5Z561"/>
<protein>
    <submittedName>
        <fullName evidence="1">Putative tetratricopeptide repeat family protein</fullName>
    </submittedName>
</protein>
<evidence type="ECO:0000313" key="2">
    <source>
        <dbReference type="Proteomes" id="UP000503447"/>
    </source>
</evidence>
<dbReference type="InterPro" id="IPR011990">
    <property type="entry name" value="TPR-like_helical_dom_sf"/>
</dbReference>
<accession>A0A6M5Z561</accession>
<reference evidence="2" key="1">
    <citation type="submission" date="2020-05" db="EMBL/GenBank/DDBJ databases">
        <title>Frigoriglobus tundricola gen. nov., sp. nov., a psychrotolerant cellulolytic planctomycete of the family Gemmataceae with two divergent copies of 16S rRNA gene.</title>
        <authorList>
            <person name="Kulichevskaya I.S."/>
            <person name="Ivanova A.A."/>
            <person name="Naumoff D.G."/>
            <person name="Beletsky A.V."/>
            <person name="Rijpstra W.I.C."/>
            <person name="Sinninghe Damste J.S."/>
            <person name="Mardanov A.V."/>
            <person name="Ravin N.V."/>
            <person name="Dedysh S.N."/>
        </authorList>
    </citation>
    <scope>NUCLEOTIDE SEQUENCE [LARGE SCALE GENOMIC DNA]</scope>
    <source>
        <strain evidence="2">PL17</strain>
    </source>
</reference>
<organism evidence="1 2">
    <name type="scientific">Frigoriglobus tundricola</name>
    <dbReference type="NCBI Taxonomy" id="2774151"/>
    <lineage>
        <taxon>Bacteria</taxon>
        <taxon>Pseudomonadati</taxon>
        <taxon>Planctomycetota</taxon>
        <taxon>Planctomycetia</taxon>
        <taxon>Gemmatales</taxon>
        <taxon>Gemmataceae</taxon>
        <taxon>Frigoriglobus</taxon>
    </lineage>
</organism>
<gene>
    <name evidence="1" type="ORF">FTUN_8483</name>
</gene>
<keyword evidence="2" id="KW-1185">Reference proteome</keyword>
<dbReference type="KEGG" id="ftj:FTUN_8483"/>
<name>A0A6M5Z561_9BACT</name>